<comment type="caution">
    <text evidence="1">The sequence shown here is derived from an EMBL/GenBank/DDBJ whole genome shotgun (WGS) entry which is preliminary data.</text>
</comment>
<dbReference type="Gene3D" id="3.90.550.10">
    <property type="entry name" value="Spore Coat Polysaccharide Biosynthesis Protein SpsA, Chain A"/>
    <property type="match status" value="1"/>
</dbReference>
<name>A0A0F9SYP1_9ZZZZ</name>
<accession>A0A0F9SYP1</accession>
<evidence type="ECO:0008006" key="2">
    <source>
        <dbReference type="Google" id="ProtNLM"/>
    </source>
</evidence>
<proteinExistence type="predicted"/>
<dbReference type="AlphaFoldDB" id="A0A0F9SYP1"/>
<dbReference type="InterPro" id="IPR029044">
    <property type="entry name" value="Nucleotide-diphossugar_trans"/>
</dbReference>
<organism evidence="1">
    <name type="scientific">marine sediment metagenome</name>
    <dbReference type="NCBI Taxonomy" id="412755"/>
    <lineage>
        <taxon>unclassified sequences</taxon>
        <taxon>metagenomes</taxon>
        <taxon>ecological metagenomes</taxon>
    </lineage>
</organism>
<dbReference type="SUPFAM" id="SSF53448">
    <property type="entry name" value="Nucleotide-diphospho-sugar transferases"/>
    <property type="match status" value="1"/>
</dbReference>
<sequence>MRPLYSILMPYYNRAGQLHNTLTSFVHHYSNRRDYEVLILIDKKESEEGVQEVFKIVNGFGKVLLSDINIHSPGLKFNMLASRARGSRLVLQSPEVFHMSDVLGACDKEFMRDPNAYVVCACESSAFNSEYIKSFADFEYRHHMWYQHSKHRNYKYHFCTVILRENFFRIGGFDRDYAEGLAYDDNDFIDCVEQDSKLKVIVRDDVLTVHQKHVREHQKLPNYKALLDRNKKLYDTKREQREGSHVKGSMRS</sequence>
<dbReference type="EMBL" id="LAZR01001611">
    <property type="protein sequence ID" value="KKN42001.1"/>
    <property type="molecule type" value="Genomic_DNA"/>
</dbReference>
<gene>
    <name evidence="1" type="ORF">LCGC14_0717610</name>
</gene>
<evidence type="ECO:0000313" key="1">
    <source>
        <dbReference type="EMBL" id="KKN42001.1"/>
    </source>
</evidence>
<protein>
    <recommendedName>
        <fullName evidence="2">Glycosyltransferase 2-like domain-containing protein</fullName>
    </recommendedName>
</protein>
<reference evidence="1" key="1">
    <citation type="journal article" date="2015" name="Nature">
        <title>Complex archaea that bridge the gap between prokaryotes and eukaryotes.</title>
        <authorList>
            <person name="Spang A."/>
            <person name="Saw J.H."/>
            <person name="Jorgensen S.L."/>
            <person name="Zaremba-Niedzwiedzka K."/>
            <person name="Martijn J."/>
            <person name="Lind A.E."/>
            <person name="van Eijk R."/>
            <person name="Schleper C."/>
            <person name="Guy L."/>
            <person name="Ettema T.J."/>
        </authorList>
    </citation>
    <scope>NUCLEOTIDE SEQUENCE</scope>
</reference>